<feature type="transmembrane region" description="Helical" evidence="8">
    <location>
        <begin position="112"/>
        <end position="132"/>
    </location>
</feature>
<dbReference type="PANTHER" id="PTHR23522:SF10">
    <property type="entry name" value="3-PHENYLPROPIONIC ACID TRANSPORTER-RELATED"/>
    <property type="match status" value="1"/>
</dbReference>
<keyword evidence="7 8" id="KW-0472">Membrane</keyword>
<keyword evidence="3" id="KW-1003">Cell membrane</keyword>
<reference evidence="11" key="1">
    <citation type="journal article" date="2015" name="MBio">
        <title>Genome-Resolved Metagenomic Analysis Reveals Roles for Candidate Phyla and Other Microbial Community Members in Biogeochemical Transformations in Oil Reservoirs.</title>
        <authorList>
            <person name="Hu P."/>
            <person name="Tom L."/>
            <person name="Singh A."/>
            <person name="Thomas B.C."/>
            <person name="Baker B.J."/>
            <person name="Piceno Y.M."/>
            <person name="Andersen G.L."/>
            <person name="Banfield J.F."/>
        </authorList>
    </citation>
    <scope>NUCLEOTIDE SEQUENCE [LARGE SCALE GENOMIC DNA]</scope>
</reference>
<evidence type="ECO:0000313" key="11">
    <source>
        <dbReference type="Proteomes" id="UP000054092"/>
    </source>
</evidence>
<feature type="transmembrane region" description="Helical" evidence="8">
    <location>
        <begin position="241"/>
        <end position="264"/>
    </location>
</feature>
<feature type="transmembrane region" description="Helical" evidence="8">
    <location>
        <begin position="183"/>
        <end position="206"/>
    </location>
</feature>
<dbReference type="InterPro" id="IPR036259">
    <property type="entry name" value="MFS_trans_sf"/>
</dbReference>
<feature type="transmembrane region" description="Helical" evidence="8">
    <location>
        <begin position="218"/>
        <end position="235"/>
    </location>
</feature>
<accession>A0A117M2J3</accession>
<feature type="transmembrane region" description="Helical" evidence="8">
    <location>
        <begin position="87"/>
        <end position="106"/>
    </location>
</feature>
<evidence type="ECO:0000256" key="1">
    <source>
        <dbReference type="ARBA" id="ARBA00004429"/>
    </source>
</evidence>
<name>A0A117M2J3_9BACT</name>
<comment type="subcellular location">
    <subcellularLocation>
        <location evidence="1">Cell inner membrane</location>
        <topology evidence="1">Multi-pass membrane protein</topology>
    </subcellularLocation>
</comment>
<feature type="transmembrane region" description="Helical" evidence="8">
    <location>
        <begin position="52"/>
        <end position="75"/>
    </location>
</feature>
<organism evidence="10 11">
    <name type="scientific">Mesotoga prima</name>
    <dbReference type="NCBI Taxonomy" id="1184387"/>
    <lineage>
        <taxon>Bacteria</taxon>
        <taxon>Thermotogati</taxon>
        <taxon>Thermotogota</taxon>
        <taxon>Thermotogae</taxon>
        <taxon>Kosmotogales</taxon>
        <taxon>Kosmotogaceae</taxon>
        <taxon>Mesotoga</taxon>
    </lineage>
</organism>
<keyword evidence="2" id="KW-0813">Transport</keyword>
<dbReference type="Pfam" id="PF12832">
    <property type="entry name" value="MFS_1_like"/>
    <property type="match status" value="1"/>
</dbReference>
<evidence type="ECO:0000313" key="10">
    <source>
        <dbReference type="EMBL" id="KUK80799.1"/>
    </source>
</evidence>
<dbReference type="GO" id="GO:0005886">
    <property type="term" value="C:plasma membrane"/>
    <property type="evidence" value="ECO:0007669"/>
    <property type="project" value="UniProtKB-SubCell"/>
</dbReference>
<keyword evidence="6 8" id="KW-1133">Transmembrane helix</keyword>
<keyword evidence="5 8" id="KW-0812">Transmembrane</keyword>
<feature type="transmembrane region" description="Helical" evidence="8">
    <location>
        <begin position="153"/>
        <end position="177"/>
    </location>
</feature>
<dbReference type="Gene3D" id="1.20.1250.20">
    <property type="entry name" value="MFS general substrate transporter like domains"/>
    <property type="match status" value="2"/>
</dbReference>
<feature type="transmembrane region" description="Helical" evidence="8">
    <location>
        <begin position="306"/>
        <end position="330"/>
    </location>
</feature>
<dbReference type="PROSITE" id="PS50850">
    <property type="entry name" value="MFS"/>
    <property type="match status" value="1"/>
</dbReference>
<dbReference type="PANTHER" id="PTHR23522">
    <property type="entry name" value="BLL5896 PROTEIN"/>
    <property type="match status" value="1"/>
</dbReference>
<feature type="transmembrane region" description="Helical" evidence="8">
    <location>
        <begin position="27"/>
        <end position="46"/>
    </location>
</feature>
<evidence type="ECO:0000256" key="5">
    <source>
        <dbReference type="ARBA" id="ARBA00022692"/>
    </source>
</evidence>
<proteinExistence type="predicted"/>
<dbReference type="GO" id="GO:0015528">
    <property type="term" value="F:lactose:proton symporter activity"/>
    <property type="evidence" value="ECO:0007669"/>
    <property type="project" value="TreeGrafter"/>
</dbReference>
<evidence type="ECO:0000256" key="3">
    <source>
        <dbReference type="ARBA" id="ARBA00022475"/>
    </source>
</evidence>
<dbReference type="AlphaFoldDB" id="A0A117M2J3"/>
<feature type="transmembrane region" description="Helical" evidence="8">
    <location>
        <begin position="276"/>
        <end position="300"/>
    </location>
</feature>
<evidence type="ECO:0000256" key="8">
    <source>
        <dbReference type="SAM" id="Phobius"/>
    </source>
</evidence>
<dbReference type="SUPFAM" id="SSF103473">
    <property type="entry name" value="MFS general substrate transporter"/>
    <property type="match status" value="1"/>
</dbReference>
<dbReference type="InterPro" id="IPR020846">
    <property type="entry name" value="MFS_dom"/>
</dbReference>
<evidence type="ECO:0000256" key="6">
    <source>
        <dbReference type="ARBA" id="ARBA00022989"/>
    </source>
</evidence>
<protein>
    <submittedName>
        <fullName evidence="10">Major facilitator superfamily MFS_1</fullName>
    </submittedName>
</protein>
<evidence type="ECO:0000256" key="7">
    <source>
        <dbReference type="ARBA" id="ARBA00023136"/>
    </source>
</evidence>
<dbReference type="GO" id="GO:0030395">
    <property type="term" value="F:lactose binding"/>
    <property type="evidence" value="ECO:0007669"/>
    <property type="project" value="TreeGrafter"/>
</dbReference>
<dbReference type="PATRIC" id="fig|1184387.3.peg.1150"/>
<evidence type="ECO:0000256" key="2">
    <source>
        <dbReference type="ARBA" id="ARBA00022448"/>
    </source>
</evidence>
<keyword evidence="4" id="KW-0997">Cell inner membrane</keyword>
<evidence type="ECO:0000259" key="9">
    <source>
        <dbReference type="PROSITE" id="PS50850"/>
    </source>
</evidence>
<feature type="domain" description="Major facilitator superfamily (MFS) profile" evidence="9">
    <location>
        <begin position="148"/>
        <end position="339"/>
    </location>
</feature>
<gene>
    <name evidence="10" type="ORF">XD94_0763</name>
</gene>
<dbReference type="EMBL" id="LGGP01000110">
    <property type="protein sequence ID" value="KUK80799.1"/>
    <property type="molecule type" value="Genomic_DNA"/>
</dbReference>
<comment type="caution">
    <text evidence="10">The sequence shown here is derived from an EMBL/GenBank/DDBJ whole genome shotgun (WGS) entry which is preliminary data.</text>
</comment>
<evidence type="ECO:0000256" key="4">
    <source>
        <dbReference type="ARBA" id="ARBA00022519"/>
    </source>
</evidence>
<dbReference type="Proteomes" id="UP000054092">
    <property type="component" value="Unassembled WGS sequence"/>
</dbReference>
<dbReference type="InterPro" id="IPR024989">
    <property type="entry name" value="MFS_assoc_dom"/>
</dbReference>
<sequence length="339" mass="37503">MAVIPTLSIIANPFWFRQSSRTGGPTVMGMVSIVSAVSVWAVFFSPTFETSLIAMCFFSFFVVSIIPIAESVVVPSLRNKGKRFDRVRLFGTVGYSITALISGIVLKYGFVFFFIMATVSFSTVALVSRAYPTGRKLKRTDEETDRSSLPLQFYLLVLAGVASITIGAFGSTFLPVLTSERGFSVSSAGFAFSLMAFSEVPFLFFAENLVERLGNTRLLVIGIFATGHRWFLTSMATSFPIFLLLQMLHGINYIVVYYSVMNYIHTRFEASKVTRALIIYWMSTTGLSYLLGSVLGGVLIRTFGIVRVYNATGITGMAIAIFFSLIFAAFHKRTAFTKR</sequence>